<dbReference type="EMBL" id="JH598180">
    <property type="status" value="NOT_ANNOTATED_CDS"/>
    <property type="molecule type" value="Genomic_DNA"/>
</dbReference>
<dbReference type="EnsemblProtists" id="HpaT804735">
    <property type="protein sequence ID" value="HpaP804735"/>
    <property type="gene ID" value="HpaG804735"/>
</dbReference>
<evidence type="ECO:0000313" key="2">
    <source>
        <dbReference type="Proteomes" id="UP000011713"/>
    </source>
</evidence>
<reference evidence="1" key="2">
    <citation type="submission" date="2015-06" db="UniProtKB">
        <authorList>
            <consortium name="EnsemblProtists"/>
        </authorList>
    </citation>
    <scope>IDENTIFICATION</scope>
    <source>
        <strain evidence="1">Emoy2</strain>
    </source>
</reference>
<accession>M4BEL7</accession>
<name>M4BEL7_HYAAE</name>
<evidence type="ECO:0000313" key="1">
    <source>
        <dbReference type="EnsemblProtists" id="HpaP804735"/>
    </source>
</evidence>
<dbReference type="InParanoid" id="M4BEL7"/>
<protein>
    <submittedName>
        <fullName evidence="1">Uncharacterized protein</fullName>
    </submittedName>
</protein>
<keyword evidence="2" id="KW-1185">Reference proteome</keyword>
<dbReference type="HOGENOM" id="CLU_2077605_0_0_1"/>
<dbReference type="Proteomes" id="UP000011713">
    <property type="component" value="Unassembled WGS sequence"/>
</dbReference>
<dbReference type="VEuPathDB" id="FungiDB:HpaG804735"/>
<proteinExistence type="predicted"/>
<dbReference type="AlphaFoldDB" id="M4BEL7"/>
<sequence length="118" mass="13073">MQHRTREQVICTSSTSLQIILLYSSFNGTATYPHCSACFVPRSIASFFTPSLFKRRPFSSTSCCVHSVLSEVPTLALLPVVSFIKSLHNLTSMKNVHVHPIPQPNTSLPTLLHLPSVH</sequence>
<reference evidence="2" key="1">
    <citation type="journal article" date="2010" name="Science">
        <title>Signatures of adaptation to obligate biotrophy in the Hyaloperonospora arabidopsidis genome.</title>
        <authorList>
            <person name="Baxter L."/>
            <person name="Tripathy S."/>
            <person name="Ishaque N."/>
            <person name="Boot N."/>
            <person name="Cabral A."/>
            <person name="Kemen E."/>
            <person name="Thines M."/>
            <person name="Ah-Fong A."/>
            <person name="Anderson R."/>
            <person name="Badejoko W."/>
            <person name="Bittner-Eddy P."/>
            <person name="Boore J.L."/>
            <person name="Chibucos M.C."/>
            <person name="Coates M."/>
            <person name="Dehal P."/>
            <person name="Delehaunty K."/>
            <person name="Dong S."/>
            <person name="Downton P."/>
            <person name="Dumas B."/>
            <person name="Fabro G."/>
            <person name="Fronick C."/>
            <person name="Fuerstenberg S.I."/>
            <person name="Fulton L."/>
            <person name="Gaulin E."/>
            <person name="Govers F."/>
            <person name="Hughes L."/>
            <person name="Humphray S."/>
            <person name="Jiang R.H."/>
            <person name="Judelson H."/>
            <person name="Kamoun S."/>
            <person name="Kyung K."/>
            <person name="Meijer H."/>
            <person name="Minx P."/>
            <person name="Morris P."/>
            <person name="Nelson J."/>
            <person name="Phuntumart V."/>
            <person name="Qutob D."/>
            <person name="Rehmany A."/>
            <person name="Rougon-Cardoso A."/>
            <person name="Ryden P."/>
            <person name="Torto-Alalibo T."/>
            <person name="Studholme D."/>
            <person name="Wang Y."/>
            <person name="Win J."/>
            <person name="Wood J."/>
            <person name="Clifton S.W."/>
            <person name="Rogers J."/>
            <person name="Van den Ackerveken G."/>
            <person name="Jones J.D."/>
            <person name="McDowell J.M."/>
            <person name="Beynon J."/>
            <person name="Tyler B.M."/>
        </authorList>
    </citation>
    <scope>NUCLEOTIDE SEQUENCE [LARGE SCALE GENOMIC DNA]</scope>
    <source>
        <strain evidence="2">Emoy2</strain>
    </source>
</reference>
<organism evidence="1 2">
    <name type="scientific">Hyaloperonospora arabidopsidis (strain Emoy2)</name>
    <name type="common">Downy mildew agent</name>
    <name type="synonym">Peronospora arabidopsidis</name>
    <dbReference type="NCBI Taxonomy" id="559515"/>
    <lineage>
        <taxon>Eukaryota</taxon>
        <taxon>Sar</taxon>
        <taxon>Stramenopiles</taxon>
        <taxon>Oomycota</taxon>
        <taxon>Peronosporomycetes</taxon>
        <taxon>Peronosporales</taxon>
        <taxon>Peronosporaceae</taxon>
        <taxon>Hyaloperonospora</taxon>
    </lineage>
</organism>